<accession>A0AA85EWR2</accession>
<dbReference type="GO" id="GO:0017075">
    <property type="term" value="F:syntaxin-1 binding"/>
    <property type="evidence" value="ECO:0007669"/>
    <property type="project" value="TreeGrafter"/>
</dbReference>
<dbReference type="FunFam" id="2.60.40.150:FF:000002">
    <property type="entry name" value="Protein unc-13 homolog B"/>
    <property type="match status" value="1"/>
</dbReference>
<dbReference type="PRINTS" id="PR00360">
    <property type="entry name" value="C2DOMAIN"/>
</dbReference>
<evidence type="ECO:0000256" key="1">
    <source>
        <dbReference type="ARBA" id="ARBA00022723"/>
    </source>
</evidence>
<dbReference type="SUPFAM" id="SSF49562">
    <property type="entry name" value="C2 domain (Calcium/lipid-binding domain, CaLB)"/>
    <property type="match status" value="2"/>
</dbReference>
<dbReference type="Proteomes" id="UP000050792">
    <property type="component" value="Unassembled WGS sequence"/>
</dbReference>
<dbReference type="SUPFAM" id="SSF57889">
    <property type="entry name" value="Cysteine-rich domain"/>
    <property type="match status" value="1"/>
</dbReference>
<dbReference type="GO" id="GO:0031594">
    <property type="term" value="C:neuromuscular junction"/>
    <property type="evidence" value="ECO:0007669"/>
    <property type="project" value="TreeGrafter"/>
</dbReference>
<dbReference type="InterPro" id="IPR046349">
    <property type="entry name" value="C1-like_sf"/>
</dbReference>
<feature type="compositionally biased region" description="Basic and acidic residues" evidence="5">
    <location>
        <begin position="1520"/>
        <end position="1529"/>
    </location>
</feature>
<keyword evidence="1" id="KW-0479">Metal-binding</keyword>
<dbReference type="PROSITE" id="PS50004">
    <property type="entry name" value="C2"/>
    <property type="match status" value="2"/>
</dbReference>
<dbReference type="InterPro" id="IPR000008">
    <property type="entry name" value="C2_dom"/>
</dbReference>
<evidence type="ECO:0000256" key="4">
    <source>
        <dbReference type="ARBA" id="ARBA00022837"/>
    </source>
</evidence>
<dbReference type="GO" id="GO:0035249">
    <property type="term" value="P:synaptic transmission, glutamatergic"/>
    <property type="evidence" value="ECO:0007669"/>
    <property type="project" value="TreeGrafter"/>
</dbReference>
<dbReference type="GO" id="GO:0016082">
    <property type="term" value="P:synaptic vesicle priming"/>
    <property type="evidence" value="ECO:0007669"/>
    <property type="project" value="TreeGrafter"/>
</dbReference>
<evidence type="ECO:0000313" key="8">
    <source>
        <dbReference type="Proteomes" id="UP000050792"/>
    </source>
</evidence>
<evidence type="ECO:0000313" key="9">
    <source>
        <dbReference type="WBParaSite" id="SRDH1_26980.3"/>
    </source>
</evidence>
<feature type="domain" description="C2" evidence="6">
    <location>
        <begin position="1"/>
        <end position="97"/>
    </location>
</feature>
<proteinExistence type="predicted"/>
<feature type="region of interest" description="Disordered" evidence="5">
    <location>
        <begin position="1506"/>
        <end position="1537"/>
    </location>
</feature>
<dbReference type="GO" id="GO:0098831">
    <property type="term" value="C:presynaptic active zone cytoplasmic component"/>
    <property type="evidence" value="ECO:0007669"/>
    <property type="project" value="TreeGrafter"/>
</dbReference>
<dbReference type="SMART" id="SM00109">
    <property type="entry name" value="C1"/>
    <property type="match status" value="1"/>
</dbReference>
<dbReference type="GO" id="GO:0043195">
    <property type="term" value="C:terminal bouton"/>
    <property type="evidence" value="ECO:0007669"/>
    <property type="project" value="TreeGrafter"/>
</dbReference>
<dbReference type="CDD" id="cd08394">
    <property type="entry name" value="C2A_Munc13"/>
    <property type="match status" value="1"/>
</dbReference>
<protein>
    <submittedName>
        <fullName evidence="9">Uncharacterized protein</fullName>
    </submittedName>
</protein>
<organism evidence="8 9">
    <name type="scientific">Schistosoma rodhaini</name>
    <dbReference type="NCBI Taxonomy" id="6188"/>
    <lineage>
        <taxon>Eukaryota</taxon>
        <taxon>Metazoa</taxon>
        <taxon>Spiralia</taxon>
        <taxon>Lophotrochozoa</taxon>
        <taxon>Platyhelminthes</taxon>
        <taxon>Trematoda</taxon>
        <taxon>Digenea</taxon>
        <taxon>Strigeidida</taxon>
        <taxon>Schistosomatoidea</taxon>
        <taxon>Schistosomatidae</taxon>
        <taxon>Schistosoma</taxon>
    </lineage>
</organism>
<dbReference type="InterPro" id="IPR035892">
    <property type="entry name" value="C2_domain_sf"/>
</dbReference>
<dbReference type="GO" id="GO:0016081">
    <property type="term" value="P:synaptic vesicle docking"/>
    <property type="evidence" value="ECO:0007669"/>
    <property type="project" value="TreeGrafter"/>
</dbReference>
<feature type="region of interest" description="Disordered" evidence="5">
    <location>
        <begin position="1299"/>
        <end position="1328"/>
    </location>
</feature>
<evidence type="ECO:0000256" key="5">
    <source>
        <dbReference type="SAM" id="MobiDB-lite"/>
    </source>
</evidence>
<dbReference type="SMART" id="SM00239">
    <property type="entry name" value="C2"/>
    <property type="match status" value="2"/>
</dbReference>
<dbReference type="Gene3D" id="3.30.60.20">
    <property type="match status" value="1"/>
</dbReference>
<dbReference type="InterPro" id="IPR002219">
    <property type="entry name" value="PKC_DAG/PE"/>
</dbReference>
<keyword evidence="3" id="KW-0862">Zinc</keyword>
<dbReference type="WBParaSite" id="SRDH1_26980.3">
    <property type="protein sequence ID" value="SRDH1_26980.3"/>
    <property type="gene ID" value="SRDH1_26980"/>
</dbReference>
<feature type="domain" description="Phorbol-ester/DAG-type" evidence="7">
    <location>
        <begin position="1748"/>
        <end position="1798"/>
    </location>
</feature>
<feature type="compositionally biased region" description="Polar residues" evidence="5">
    <location>
        <begin position="1154"/>
        <end position="1173"/>
    </location>
</feature>
<keyword evidence="4" id="KW-0106">Calcium</keyword>
<dbReference type="PANTHER" id="PTHR10480:SF12">
    <property type="entry name" value="UNC-13, ISOFORM E"/>
    <property type="match status" value="1"/>
</dbReference>
<dbReference type="InterPro" id="IPR027080">
    <property type="entry name" value="Unc-13"/>
</dbReference>
<reference evidence="8" key="1">
    <citation type="submission" date="2022-06" db="EMBL/GenBank/DDBJ databases">
        <authorList>
            <person name="Berger JAMES D."/>
            <person name="Berger JAMES D."/>
        </authorList>
    </citation>
    <scope>NUCLEOTIDE SEQUENCE [LARGE SCALE GENOMIC DNA]</scope>
</reference>
<feature type="region of interest" description="Disordered" evidence="5">
    <location>
        <begin position="1147"/>
        <end position="1173"/>
    </location>
</feature>
<evidence type="ECO:0000259" key="6">
    <source>
        <dbReference type="PROSITE" id="PS50004"/>
    </source>
</evidence>
<dbReference type="GO" id="GO:0008270">
    <property type="term" value="F:zinc ion binding"/>
    <property type="evidence" value="ECO:0007669"/>
    <property type="project" value="UniProtKB-KW"/>
</dbReference>
<dbReference type="Pfam" id="PF00168">
    <property type="entry name" value="C2"/>
    <property type="match status" value="2"/>
</dbReference>
<dbReference type="GO" id="GO:0061789">
    <property type="term" value="P:dense core granule priming"/>
    <property type="evidence" value="ECO:0007669"/>
    <property type="project" value="TreeGrafter"/>
</dbReference>
<keyword evidence="8" id="KW-1185">Reference proteome</keyword>
<keyword evidence="2" id="KW-0863">Zinc-finger</keyword>
<dbReference type="GO" id="GO:0042734">
    <property type="term" value="C:presynaptic membrane"/>
    <property type="evidence" value="ECO:0007669"/>
    <property type="project" value="TreeGrafter"/>
</dbReference>
<reference evidence="9" key="2">
    <citation type="submission" date="2023-11" db="UniProtKB">
        <authorList>
            <consortium name="WormBaseParasite"/>
        </authorList>
    </citation>
    <scope>IDENTIFICATION</scope>
</reference>
<evidence type="ECO:0000256" key="2">
    <source>
        <dbReference type="ARBA" id="ARBA00022771"/>
    </source>
</evidence>
<evidence type="ECO:0000259" key="7">
    <source>
        <dbReference type="PROSITE" id="PS50081"/>
    </source>
</evidence>
<dbReference type="GO" id="GO:0019992">
    <property type="term" value="F:diacylglycerol binding"/>
    <property type="evidence" value="ECO:0007669"/>
    <property type="project" value="InterPro"/>
</dbReference>
<dbReference type="GO" id="GO:0099525">
    <property type="term" value="P:presynaptic dense core vesicle exocytosis"/>
    <property type="evidence" value="ECO:0007669"/>
    <property type="project" value="TreeGrafter"/>
</dbReference>
<feature type="domain" description="C2" evidence="6">
    <location>
        <begin position="1854"/>
        <end position="1978"/>
    </location>
</feature>
<dbReference type="PANTHER" id="PTHR10480">
    <property type="entry name" value="PROTEIN UNC-13 HOMOLOG"/>
    <property type="match status" value="1"/>
</dbReference>
<dbReference type="FunFam" id="3.30.60.20:FF:000037">
    <property type="entry name" value="RAS guanyl releasing protein 4"/>
    <property type="match status" value="1"/>
</dbReference>
<dbReference type="PROSITE" id="PS50081">
    <property type="entry name" value="ZF_DAG_PE_2"/>
    <property type="match status" value="1"/>
</dbReference>
<dbReference type="GO" id="GO:0005516">
    <property type="term" value="F:calmodulin binding"/>
    <property type="evidence" value="ECO:0007669"/>
    <property type="project" value="TreeGrafter"/>
</dbReference>
<dbReference type="Pfam" id="PF00130">
    <property type="entry name" value="C1_1"/>
    <property type="match status" value="1"/>
</dbReference>
<dbReference type="GO" id="GO:0030672">
    <property type="term" value="C:synaptic vesicle membrane"/>
    <property type="evidence" value="ECO:0007669"/>
    <property type="project" value="TreeGrafter"/>
</dbReference>
<evidence type="ECO:0000256" key="3">
    <source>
        <dbReference type="ARBA" id="ARBA00022833"/>
    </source>
</evidence>
<sequence length="1984" mass="225782">MPLLCTKIIEARLESSDSSLNTYISVKLRQAHSSTQTVKGTAPKWNEEFIFETERMDGGLLIELHSKGLLKDKLLGVVWLPLNKILHSNKDGPGMWVNFDSEVVTENGQIVATKTATKHSCLATVRFEIPDDSPLEKILFTKRKLPNITSTNGSLHRPNGNQHIVNGFPSHITNVHANQHLEQREKLFTPYCALSDSENRLSNHLNEDYIPPNSRQYKSTNHLIPNHYAYSMNHPDYLIETPLKHKQFTTDDSDAHSSETFKNHHFISSQHYDHHKQVPFDSELDSGSEPLYYNSRPYPKSYRNRPYSRRQYTGEYEWDDEQICFDSRNVNNIDNDLQWHSQYSEDNNFISEPECFDQNYQQQYSHNSGPDGYRIDWLDNAPPSECSHPEEEYMFDSNYENLYNQQSFTTNISRYRYSGRSDDEEYLYPQPSMDEQSPVYSDCGPFSDIDEPDWNPDYVNYHHGGDYMPWTDEHQIRFGQRRRRSRFSPQSSRYYRRGLARLPYPQPIYGISPSDACCEKYPHIKYDIPSNYACCSCESDYEVDTKIISFDQTQNYTPIGVNYQLEASSPSVGKLSLALSRSSSPTRTYNSNVCLKVISPESVKNDFRASAEAAVAQHLPPGEHPADLHFVDVTPIPVASSVRSSNISPNRMTVSTKQSTISSLSGTLDHFEAKTSMKLPQDTSVSTVFSTSIDTSLILNDRLAMARDSFRQSGDHSTSIPSTVETTPINRLNTDFLRGAQASTVTYNVDLNRDLITQKQELMPKMLRASITSQISTVTTTTTYTTTSNASVNFQSLWDQKSAFKPVIRSLEAAKDRFFSNNTLFPTFSQVKQTVGQSNDKTRITVNNADKKNENISSSMRFIPNDLNNNNNKDTSKIIISSSEFSALVPPPRPLKSSNYSSSDLDLSNVRSINYEFKNYDYSTPINEFNNKPLSIKDASDRLPSSTVITDSTSIITPKTTGIYVDHEELNKTSLTNNYLSSQVCELNKTLESFYAIDNNQNLNNPSVNVSKSTYYRDISCPSSPKIVKGYSDDVPSKNESQTTFSAEEHLKELRIRAGLGPIPGYESVTLRNASSMTPLKTNDLSSLSTMPSYITSSAMSTDFSFGTNVPKPTYSVNINSFIPKIQSSSTSTPSIPSLLSNIKSGFTGPLSRAQPQPSPYSANQASTTNKPSASSLFSNFLTSAASKAQTVATGALKQANAAADAAKLAANQAAEQFVAQANQINQRTTSQMQQQQQSQPKESVQLSTSHNKAITMNNIPESISFPDDTTKIANSGSPLLKPREQIRQTLEVVRANSHEYQQENPSVQQQRHWLHEQTQDVTSDDDYDDAEYGNEQTLYKSYHQRKDFEYDGNYRSAINEYDHDIRNELYDDNLEQQPSFCNNHQFDESRYNYNDNLNNYDVDGINSSDLPDPDTLRALRKRDKMMMVAATGIYSPIFNGSGQAGYFDDLNDVEYQDDDDDEIEKQLNKENRRLSKAHKTLEFENLETIEQEYNDQNDRQIWEHTNQTSQDETNAKNNIYRESRRSSDGKIIQSLQLTSTDSNNDFNRVKLSSKRRMSFEGARRTSSDWHRFTPNLQALDIQEMDDNEEEWSNEKQFAEYDRDYSHHYSQSPVHQDETFKKEVTENDEVMEPIEKTPRQRWYDAYERVCSRLRSEGGLFPVISPNSDDLHSSFYTNIDSMPDIRLKKKPKSLVSDLVIQTMAVQKRNMGTASANLITRQSINDEEMKQHVYKKTLQALLYPISSNTPHNFQVWTATSPTYCYECEGLLWGLARQGLRCTECGVKCHDKCRELLNSDCLQRAAEKSAKQGAADKAQTIMQAIKALMSQRINEMPDLFNLLGLVFKVDSKIHERNLLQAEQSILDGTSKWSAKIAITIKCAQGLIGKDKTGTSDPYVTVQVGKVKKRTKTVPQELNPVWNEKFYFECHNASDRIKIRVWDEDYDLKSKIRQKFTRESDDFLGQTIVEVRTLSGEMDVWYNLGNHQ</sequence>
<dbReference type="PROSITE" id="PS00479">
    <property type="entry name" value="ZF_DAG_PE_1"/>
    <property type="match status" value="1"/>
</dbReference>
<dbReference type="Gene3D" id="2.60.40.150">
    <property type="entry name" value="C2 domain"/>
    <property type="match status" value="2"/>
</dbReference>
<name>A0AA85EWR2_9TREM</name>
<feature type="compositionally biased region" description="Polar residues" evidence="5">
    <location>
        <begin position="1506"/>
        <end position="1518"/>
    </location>
</feature>
<feature type="compositionally biased region" description="Polar residues" evidence="5">
    <location>
        <begin position="1303"/>
        <end position="1312"/>
    </location>
</feature>